<dbReference type="AlphaFoldDB" id="A0A3N0GXM1"/>
<sequence>MPTIGVSIAVPEPFGAALQEFRVSLGDEEARHIPSHITLVPPAEVPEDALGAVEEHLSAAAAAQQPFRVRLRGTGTFRPVSPVVFVGVVEGISGCELLAAATRSGPLAMTGHFPYHPHVTVAHHLPDEQLDRAFVELADYQAAFEVDRFWLYTHDERHGWRPTQSFRLGVPAG</sequence>
<organism evidence="1 2">
    <name type="scientific">Nocardioides pocheonensis</name>
    <dbReference type="NCBI Taxonomy" id="661485"/>
    <lineage>
        <taxon>Bacteria</taxon>
        <taxon>Bacillati</taxon>
        <taxon>Actinomycetota</taxon>
        <taxon>Actinomycetes</taxon>
        <taxon>Propionibacteriales</taxon>
        <taxon>Nocardioidaceae</taxon>
        <taxon>Nocardioides</taxon>
    </lineage>
</organism>
<dbReference type="SUPFAM" id="SSF55144">
    <property type="entry name" value="LigT-like"/>
    <property type="match status" value="1"/>
</dbReference>
<protein>
    <submittedName>
        <fullName evidence="1">2'-5' RNA ligase family protein</fullName>
    </submittedName>
</protein>
<name>A0A3N0GXM1_9ACTN</name>
<evidence type="ECO:0000313" key="1">
    <source>
        <dbReference type="EMBL" id="RNM17187.1"/>
    </source>
</evidence>
<keyword evidence="1" id="KW-0436">Ligase</keyword>
<dbReference type="RefSeq" id="WP_123221256.1">
    <property type="nucleotide sequence ID" value="NZ_RJSF01000004.1"/>
</dbReference>
<comment type="caution">
    <text evidence="1">The sequence shown here is derived from an EMBL/GenBank/DDBJ whole genome shotgun (WGS) entry which is preliminary data.</text>
</comment>
<dbReference type="PANTHER" id="PTHR40037">
    <property type="entry name" value="PHOSPHOESTERASE YJCG-RELATED"/>
    <property type="match status" value="1"/>
</dbReference>
<dbReference type="GO" id="GO:0016874">
    <property type="term" value="F:ligase activity"/>
    <property type="evidence" value="ECO:0007669"/>
    <property type="project" value="UniProtKB-KW"/>
</dbReference>
<accession>A0A3N0GXM1</accession>
<dbReference type="OrthoDB" id="358773at2"/>
<evidence type="ECO:0000313" key="2">
    <source>
        <dbReference type="Proteomes" id="UP000279994"/>
    </source>
</evidence>
<proteinExistence type="predicted"/>
<reference evidence="1 2" key="1">
    <citation type="submission" date="2018-11" db="EMBL/GenBank/DDBJ databases">
        <authorList>
            <person name="Li F."/>
        </authorList>
    </citation>
    <scope>NUCLEOTIDE SEQUENCE [LARGE SCALE GENOMIC DNA]</scope>
    <source>
        <strain evidence="1 2">Gsoil 818</strain>
    </source>
</reference>
<gene>
    <name evidence="1" type="ORF">EFL26_02160</name>
</gene>
<dbReference type="PANTHER" id="PTHR40037:SF1">
    <property type="entry name" value="PHOSPHOESTERASE SAOUHSC_00951-RELATED"/>
    <property type="match status" value="1"/>
</dbReference>
<dbReference type="Gene3D" id="3.90.1140.10">
    <property type="entry name" value="Cyclic phosphodiesterase"/>
    <property type="match status" value="1"/>
</dbReference>
<dbReference type="EMBL" id="RJSF01000004">
    <property type="protein sequence ID" value="RNM17187.1"/>
    <property type="molecule type" value="Genomic_DNA"/>
</dbReference>
<keyword evidence="2" id="KW-1185">Reference proteome</keyword>
<dbReference type="Proteomes" id="UP000279994">
    <property type="component" value="Unassembled WGS sequence"/>
</dbReference>
<dbReference type="InterPro" id="IPR050580">
    <property type="entry name" value="2H_phosphoesterase_YjcG-like"/>
</dbReference>
<dbReference type="InterPro" id="IPR009097">
    <property type="entry name" value="Cyclic_Pdiesterase"/>
</dbReference>
<dbReference type="Pfam" id="PF13563">
    <property type="entry name" value="2_5_RNA_ligase2"/>
    <property type="match status" value="1"/>
</dbReference>